<dbReference type="SUPFAM" id="SSF89392">
    <property type="entry name" value="Prokaryotic lipoproteins and lipoprotein localization factors"/>
    <property type="match status" value="1"/>
</dbReference>
<organism evidence="1 2">
    <name type="scientific">Streptosporangium sandarakinum</name>
    <dbReference type="NCBI Taxonomy" id="1260955"/>
    <lineage>
        <taxon>Bacteria</taxon>
        <taxon>Bacillati</taxon>
        <taxon>Actinomycetota</taxon>
        <taxon>Actinomycetes</taxon>
        <taxon>Streptosporangiales</taxon>
        <taxon>Streptosporangiaceae</taxon>
        <taxon>Streptosporangium</taxon>
    </lineage>
</organism>
<dbReference type="InterPro" id="IPR029046">
    <property type="entry name" value="LolA/LolB/LppX"/>
</dbReference>
<dbReference type="PANTHER" id="PTHR37507:SF2">
    <property type="entry name" value="SPORULATION PROTEIN YDCC"/>
    <property type="match status" value="1"/>
</dbReference>
<evidence type="ECO:0000313" key="1">
    <source>
        <dbReference type="EMBL" id="NYF38298.1"/>
    </source>
</evidence>
<evidence type="ECO:0000313" key="2">
    <source>
        <dbReference type="Proteomes" id="UP000576393"/>
    </source>
</evidence>
<dbReference type="AlphaFoldDB" id="A0A852URS6"/>
<accession>A0A852URS6</accession>
<protein>
    <submittedName>
        <fullName evidence="1">Outer membrane lipoprotein-sorting protein</fullName>
    </submittedName>
</protein>
<dbReference type="EMBL" id="JACCCO010000001">
    <property type="protein sequence ID" value="NYF38298.1"/>
    <property type="molecule type" value="Genomic_DNA"/>
</dbReference>
<gene>
    <name evidence="1" type="ORF">HDA43_000457</name>
</gene>
<dbReference type="InterPro" id="IPR052944">
    <property type="entry name" value="Sporulation_related"/>
</dbReference>
<proteinExistence type="predicted"/>
<dbReference type="Gene3D" id="2.50.20.10">
    <property type="entry name" value="Lipoprotein localisation LolA/LolB/LppX"/>
    <property type="match status" value="1"/>
</dbReference>
<sequence length="389" mass="40499">MSQRTTRGRVVRWGVPVAAMAVVAAAVGAGPVIAAVQGDPALPDRTANQLLADAVQVARSGPKPMSGTLVQTASFGLPGLPDVAGLGGTSPAALLTGSHELKVWYGGADRMRFALPGRMSETDLIVNGGQVWLWESDAEKATRITGDTEAPARPETAVPTAVTPQQLAGELLSQPGTVVGVTNTERVADRAAYQLTFAPKDASSLVREVRLALDGETLIPLRVQVYAKSAAEPAFEVGFTSVAFTPPAPGNFTFTPPPGAKVEEKRIDDLTAVADKRTERAEGIKEEAKIVGEGWTAVAVLPFSEQDLKRRLLPADQESPGGRAPRQDGGQGAGAVVDAVLKSAQPVSGSWGSGRVVRTKLVSALLTDDGRLLVGAVTPEKLTEVAGRK</sequence>
<dbReference type="PANTHER" id="PTHR37507">
    <property type="entry name" value="SPORULATION PROTEIN YDCC"/>
    <property type="match status" value="1"/>
</dbReference>
<keyword evidence="2" id="KW-1185">Reference proteome</keyword>
<reference evidence="1 2" key="1">
    <citation type="submission" date="2020-07" db="EMBL/GenBank/DDBJ databases">
        <title>Sequencing the genomes of 1000 actinobacteria strains.</title>
        <authorList>
            <person name="Klenk H.-P."/>
        </authorList>
    </citation>
    <scope>NUCLEOTIDE SEQUENCE [LARGE SCALE GENOMIC DNA]</scope>
    <source>
        <strain evidence="1 2">DSM 45763</strain>
    </source>
</reference>
<dbReference type="Proteomes" id="UP000576393">
    <property type="component" value="Unassembled WGS sequence"/>
</dbReference>
<comment type="caution">
    <text evidence="1">The sequence shown here is derived from an EMBL/GenBank/DDBJ whole genome shotgun (WGS) entry which is preliminary data.</text>
</comment>
<name>A0A852URS6_9ACTN</name>
<keyword evidence="1" id="KW-0449">Lipoprotein</keyword>
<dbReference type="RefSeq" id="WP_179818066.1">
    <property type="nucleotide sequence ID" value="NZ_JACCCO010000001.1"/>
</dbReference>